<dbReference type="Pfam" id="PF26125">
    <property type="entry name" value="AcrVA2-like"/>
    <property type="match status" value="1"/>
</dbReference>
<name>A0A3N1GGV2_9ACTN</name>
<evidence type="ECO:0000313" key="3">
    <source>
        <dbReference type="Proteomes" id="UP000271683"/>
    </source>
</evidence>
<dbReference type="EMBL" id="RJKL01000001">
    <property type="protein sequence ID" value="ROP29512.1"/>
    <property type="molecule type" value="Genomic_DNA"/>
</dbReference>
<dbReference type="Proteomes" id="UP000271683">
    <property type="component" value="Unassembled WGS sequence"/>
</dbReference>
<proteinExistence type="predicted"/>
<feature type="region of interest" description="Disordered" evidence="1">
    <location>
        <begin position="250"/>
        <end position="269"/>
    </location>
</feature>
<gene>
    <name evidence="2" type="ORF">EDD30_2308</name>
</gene>
<evidence type="ECO:0000313" key="2">
    <source>
        <dbReference type="EMBL" id="ROP29512.1"/>
    </source>
</evidence>
<organism evidence="2 3">
    <name type="scientific">Couchioplanes caeruleus</name>
    <dbReference type="NCBI Taxonomy" id="56438"/>
    <lineage>
        <taxon>Bacteria</taxon>
        <taxon>Bacillati</taxon>
        <taxon>Actinomycetota</taxon>
        <taxon>Actinomycetes</taxon>
        <taxon>Micromonosporales</taxon>
        <taxon>Micromonosporaceae</taxon>
        <taxon>Couchioplanes</taxon>
    </lineage>
</organism>
<dbReference type="InterPro" id="IPR058915">
    <property type="entry name" value="AcrVA2-like"/>
</dbReference>
<dbReference type="AlphaFoldDB" id="A0A3N1GGV2"/>
<protein>
    <submittedName>
        <fullName evidence="2">Uncharacterized protein</fullName>
    </submittedName>
</protein>
<dbReference type="OrthoDB" id="5514004at2"/>
<evidence type="ECO:0000256" key="1">
    <source>
        <dbReference type="SAM" id="MobiDB-lite"/>
    </source>
</evidence>
<comment type="caution">
    <text evidence="2">The sequence shown here is derived from an EMBL/GenBank/DDBJ whole genome shotgun (WGS) entry which is preliminary data.</text>
</comment>
<dbReference type="RefSeq" id="WP_143162785.1">
    <property type="nucleotide sequence ID" value="NZ_RJKL01000001.1"/>
</dbReference>
<reference evidence="2 3" key="1">
    <citation type="submission" date="2018-11" db="EMBL/GenBank/DDBJ databases">
        <title>Sequencing the genomes of 1000 actinobacteria strains.</title>
        <authorList>
            <person name="Klenk H.-P."/>
        </authorList>
    </citation>
    <scope>NUCLEOTIDE SEQUENCE [LARGE SCALE GENOMIC DNA]</scope>
    <source>
        <strain evidence="2 3">DSM 43634</strain>
    </source>
</reference>
<sequence>MTRRKPTAHRLKAVEAVIDELLAGEHDNYASYLRMPGLAEDIKTGLAAGGIDLPDGQTAEQAGEMTLRKVIASGVVDDRLTVLQWKKLRIVYRIDNDLASALAQTDHAAMLPSDVFTRLPHPDPLVLFDTPLVLDPATGDALLGFFVTGRDEDQRVVSSHSAASACLSIALCTLQKGKRGVGGGFSMGTQDGQTVSDLIASLSSTYEAIPKSEEIEGQRASLPPLGCTHLAVPFVVSVLTYLCSEAPDVQPRPGAVPTQRGSGGKSNKTPRIWDVGWRVGAALRAYHAGSASENGRGTPVRPHIRRAHWHTYRVGPGRAQSVIKWISPILVGVRDVGLDALPGVVVDVKLSDEAERTC</sequence>
<accession>A0A3N1GGV2</accession>